<reference evidence="2" key="1">
    <citation type="journal article" date="2006" name="PLoS Biol.">
        <title>Macronuclear genome sequence of the ciliate Tetrahymena thermophila, a model eukaryote.</title>
        <authorList>
            <person name="Eisen J.A."/>
            <person name="Coyne R.S."/>
            <person name="Wu M."/>
            <person name="Wu D."/>
            <person name="Thiagarajan M."/>
            <person name="Wortman J.R."/>
            <person name="Badger J.H."/>
            <person name="Ren Q."/>
            <person name="Amedeo P."/>
            <person name="Jones K.M."/>
            <person name="Tallon L.J."/>
            <person name="Delcher A.L."/>
            <person name="Salzberg S.L."/>
            <person name="Silva J.C."/>
            <person name="Haas B.J."/>
            <person name="Majoros W.H."/>
            <person name="Farzad M."/>
            <person name="Carlton J.M."/>
            <person name="Smith R.K. Jr."/>
            <person name="Garg J."/>
            <person name="Pearlman R.E."/>
            <person name="Karrer K.M."/>
            <person name="Sun L."/>
            <person name="Manning G."/>
            <person name="Elde N.C."/>
            <person name="Turkewitz A.P."/>
            <person name="Asai D.J."/>
            <person name="Wilkes D.E."/>
            <person name="Wang Y."/>
            <person name="Cai H."/>
            <person name="Collins K."/>
            <person name="Stewart B.A."/>
            <person name="Lee S.R."/>
            <person name="Wilamowska K."/>
            <person name="Weinberg Z."/>
            <person name="Ruzzo W.L."/>
            <person name="Wloga D."/>
            <person name="Gaertig J."/>
            <person name="Frankel J."/>
            <person name="Tsao C.-C."/>
            <person name="Gorovsky M.A."/>
            <person name="Keeling P.J."/>
            <person name="Waller R.F."/>
            <person name="Patron N.J."/>
            <person name="Cherry J.M."/>
            <person name="Stover N.A."/>
            <person name="Krieger C.J."/>
            <person name="del Toro C."/>
            <person name="Ryder H.F."/>
            <person name="Williamson S.C."/>
            <person name="Barbeau R.A."/>
            <person name="Hamilton E.P."/>
            <person name="Orias E."/>
        </authorList>
    </citation>
    <scope>NUCLEOTIDE SEQUENCE [LARGE SCALE GENOMIC DNA]</scope>
    <source>
        <strain evidence="2">SB210</strain>
    </source>
</reference>
<evidence type="ECO:0000313" key="1">
    <source>
        <dbReference type="EMBL" id="EAR95578.2"/>
    </source>
</evidence>
<dbReference type="AlphaFoldDB" id="Q23FN2"/>
<dbReference type="SUPFAM" id="SSF52047">
    <property type="entry name" value="RNI-like"/>
    <property type="match status" value="2"/>
</dbReference>
<keyword evidence="2" id="KW-1185">Reference proteome</keyword>
<dbReference type="RefSeq" id="XP_001015823.2">
    <property type="nucleotide sequence ID" value="XM_001015823.2"/>
</dbReference>
<accession>Q23FN2</accession>
<name>Q23FN2_TETTS</name>
<dbReference type="GeneID" id="7824599"/>
<dbReference type="InParanoid" id="Q23FN2"/>
<dbReference type="EMBL" id="GG662704">
    <property type="protein sequence ID" value="EAR95578.2"/>
    <property type="molecule type" value="Genomic_DNA"/>
</dbReference>
<sequence length="643" mass="75299">MLTFYQKVYFSKQSYDIILKQIQTTIYNKQVKIQQITLNFKLKLISFKIFYDIKLYILPKQINKQLKQIFYLFLNQIQGINIIKKRSGLKQNIIQMQQNITSADTFFKEEKEIIQIYANSNSIVQDLEKFLEVQKIDQENIYMLNIKMQNKEQTTDQNSSQKQNFLPQTIDLHDFNLFNPNIQILNLDFQNQKTMHHQVLKSILEQLKVFCFIKCVIITPREKQIASTSLLHISGFIEQLIYLESIEVIIPQNKIDNSDVNKLLQSIQMQVNLKQIKVVFQKLVKIDNINFKLLSQILSSCTLLQNLHLTFTRIQHSFSDINLFFINLQNLKFLKNWELNIIVILSNNFYVAVNYQEEVKIMCLGLSEPLVKSRFVAKIDNGGIYLQSHQIENKNDERDIQITIGRDIVLGSQGSQLICQQLEQIKGIKMLQLNILERNYVNEKGIKYFTDCILSLKDQLSSLSLNFDTNNQIGEDSCDQFNQILNHHQNLKQLQLSIGSGENVKDKTISIFEGVKQNKFLEKLQIKIGGYNYIGSQSLLPLESDEFKLQNLKELSLIIGIENINRAAINHLTKFIVNHETIQNLSIIIQESFVYEDLRQLTMILAKFRHLITLHFRFMIGYEDSIIIEKKLKKNKYLVELFV</sequence>
<dbReference type="Gene3D" id="3.80.10.10">
    <property type="entry name" value="Ribonuclease Inhibitor"/>
    <property type="match status" value="1"/>
</dbReference>
<organism evidence="1 2">
    <name type="scientific">Tetrahymena thermophila (strain SB210)</name>
    <dbReference type="NCBI Taxonomy" id="312017"/>
    <lineage>
        <taxon>Eukaryota</taxon>
        <taxon>Sar</taxon>
        <taxon>Alveolata</taxon>
        <taxon>Ciliophora</taxon>
        <taxon>Intramacronucleata</taxon>
        <taxon>Oligohymenophorea</taxon>
        <taxon>Hymenostomatida</taxon>
        <taxon>Tetrahymenina</taxon>
        <taxon>Tetrahymenidae</taxon>
        <taxon>Tetrahymena</taxon>
    </lineage>
</organism>
<protein>
    <recommendedName>
        <fullName evidence="3">Kinase domain protein</fullName>
    </recommendedName>
</protein>
<dbReference type="HOGENOM" id="CLU_2089689_0_0_1"/>
<dbReference type="Proteomes" id="UP000009168">
    <property type="component" value="Unassembled WGS sequence"/>
</dbReference>
<evidence type="ECO:0008006" key="3">
    <source>
        <dbReference type="Google" id="ProtNLM"/>
    </source>
</evidence>
<gene>
    <name evidence="1" type="ORF">TTHERM_00079830</name>
</gene>
<proteinExistence type="predicted"/>
<evidence type="ECO:0000313" key="2">
    <source>
        <dbReference type="Proteomes" id="UP000009168"/>
    </source>
</evidence>
<dbReference type="InterPro" id="IPR032675">
    <property type="entry name" value="LRR_dom_sf"/>
</dbReference>
<dbReference type="KEGG" id="tet:TTHERM_00079830"/>